<protein>
    <submittedName>
        <fullName evidence="7">Mov34/MPN/PAD-1 family protein</fullName>
    </submittedName>
</protein>
<keyword evidence="4" id="KW-0862">Zinc</keyword>
<dbReference type="PANTHER" id="PTHR34858">
    <property type="entry name" value="CYSO-CYSTEINE PEPTIDASE"/>
    <property type="match status" value="1"/>
</dbReference>
<dbReference type="InterPro" id="IPR028090">
    <property type="entry name" value="JAB_dom_prok"/>
</dbReference>
<keyword evidence="5" id="KW-0482">Metalloprotease</keyword>
<evidence type="ECO:0000313" key="8">
    <source>
        <dbReference type="Proteomes" id="UP000007719"/>
    </source>
</evidence>
<evidence type="ECO:0000256" key="1">
    <source>
        <dbReference type="ARBA" id="ARBA00022670"/>
    </source>
</evidence>
<dbReference type="PROSITE" id="PS50249">
    <property type="entry name" value="MPN"/>
    <property type="match status" value="1"/>
</dbReference>
<gene>
    <name evidence="7" type="ordered locus">Dtur_1673</name>
</gene>
<reference evidence="8" key="1">
    <citation type="journal article" date="2016" name="Front. Microbiol.">
        <title>The complete genome sequence of hyperthermophile Dictyoglomus turgidum DSM 6724 reveals a specialized carbohydrate fermentor.</title>
        <authorList>
            <person name="Brumm P.J."/>
            <person name="Gowda K."/>
            <person name="Robb F.T."/>
            <person name="Mead D.A."/>
        </authorList>
    </citation>
    <scope>NUCLEOTIDE SEQUENCE [LARGE SCALE GENOMIC DNA]</scope>
    <source>
        <strain evidence="8">DSM 6724 / Z-1310</strain>
    </source>
</reference>
<dbReference type="CDD" id="cd08070">
    <property type="entry name" value="MPN_like"/>
    <property type="match status" value="1"/>
</dbReference>
<dbReference type="InterPro" id="IPR037518">
    <property type="entry name" value="MPN"/>
</dbReference>
<keyword evidence="2" id="KW-0479">Metal-binding</keyword>
<dbReference type="AlphaFoldDB" id="B8E371"/>
<dbReference type="KEGG" id="dtu:Dtur_1673"/>
<dbReference type="InParanoid" id="B8E371"/>
<evidence type="ECO:0000256" key="2">
    <source>
        <dbReference type="ARBA" id="ARBA00022723"/>
    </source>
</evidence>
<dbReference type="SUPFAM" id="SSF102712">
    <property type="entry name" value="JAB1/MPN domain"/>
    <property type="match status" value="1"/>
</dbReference>
<name>B8E371_DICTD</name>
<dbReference type="eggNOG" id="COG1310">
    <property type="taxonomic scope" value="Bacteria"/>
</dbReference>
<dbReference type="EnsemblBacteria" id="ACK42945">
    <property type="protein sequence ID" value="ACK42945"/>
    <property type="gene ID" value="Dtur_1673"/>
</dbReference>
<dbReference type="GO" id="GO:0008270">
    <property type="term" value="F:zinc ion binding"/>
    <property type="evidence" value="ECO:0000318"/>
    <property type="project" value="GO_Central"/>
</dbReference>
<evidence type="ECO:0000256" key="3">
    <source>
        <dbReference type="ARBA" id="ARBA00022801"/>
    </source>
</evidence>
<dbReference type="Gene3D" id="3.40.140.10">
    <property type="entry name" value="Cytidine Deaminase, domain 2"/>
    <property type="match status" value="1"/>
</dbReference>
<organism evidence="7 8">
    <name type="scientific">Dictyoglomus turgidum (strain DSM 6724 / Z-1310)</name>
    <dbReference type="NCBI Taxonomy" id="515635"/>
    <lineage>
        <taxon>Bacteria</taxon>
        <taxon>Pseudomonadati</taxon>
        <taxon>Dictyoglomota</taxon>
        <taxon>Dictyoglomia</taxon>
        <taxon>Dictyoglomales</taxon>
        <taxon>Dictyoglomaceae</taxon>
        <taxon>Dictyoglomus</taxon>
    </lineage>
</organism>
<keyword evidence="8" id="KW-1185">Reference proteome</keyword>
<dbReference type="FunFam" id="3.40.140.10:FF:000085">
    <property type="entry name" value="Mov34/MPN/PAD-1 family protein"/>
    <property type="match status" value="1"/>
</dbReference>
<dbReference type="InterPro" id="IPR051929">
    <property type="entry name" value="VirAsm_ModProt"/>
</dbReference>
<evidence type="ECO:0000313" key="7">
    <source>
        <dbReference type="EMBL" id="ACK42945.1"/>
    </source>
</evidence>
<accession>B8E371</accession>
<evidence type="ECO:0000259" key="6">
    <source>
        <dbReference type="PROSITE" id="PS50249"/>
    </source>
</evidence>
<sequence length="139" mass="16181">MEIYLPKDIFKMLVVHSIHEYPFEACGILGGEVGASQIIVKSYFTTKNVSSDPYREYLIDPWEEIKILRFIEKIGQNFIGVYHSHPEGGQYLSEKDKNSMIPEICYLVFSLRINTNPTIKLDAYFKKDEDILNLPIRIF</sequence>
<dbReference type="STRING" id="515635.Dtur_1673"/>
<dbReference type="GO" id="GO:0006508">
    <property type="term" value="P:proteolysis"/>
    <property type="evidence" value="ECO:0007669"/>
    <property type="project" value="UniProtKB-KW"/>
</dbReference>
<evidence type="ECO:0000256" key="5">
    <source>
        <dbReference type="ARBA" id="ARBA00023049"/>
    </source>
</evidence>
<dbReference type="PANTHER" id="PTHR34858:SF1">
    <property type="entry name" value="CYSO-CYSTEINE PEPTIDASE"/>
    <property type="match status" value="1"/>
</dbReference>
<dbReference type="SMART" id="SM00232">
    <property type="entry name" value="JAB_MPN"/>
    <property type="match status" value="1"/>
</dbReference>
<dbReference type="Proteomes" id="UP000007719">
    <property type="component" value="Chromosome"/>
</dbReference>
<proteinExistence type="predicted"/>
<keyword evidence="3" id="KW-0378">Hydrolase</keyword>
<evidence type="ECO:0000256" key="4">
    <source>
        <dbReference type="ARBA" id="ARBA00022833"/>
    </source>
</evidence>
<feature type="domain" description="MPN" evidence="6">
    <location>
        <begin position="2"/>
        <end position="130"/>
    </location>
</feature>
<keyword evidence="1" id="KW-0645">Protease</keyword>
<dbReference type="EMBL" id="CP001251">
    <property type="protein sequence ID" value="ACK42945.1"/>
    <property type="molecule type" value="Genomic_DNA"/>
</dbReference>
<dbReference type="RefSeq" id="WP_012584020.1">
    <property type="nucleotide sequence ID" value="NC_011661.1"/>
</dbReference>
<dbReference type="GO" id="GO:0008235">
    <property type="term" value="F:metalloexopeptidase activity"/>
    <property type="evidence" value="ECO:0000318"/>
    <property type="project" value="GO_Central"/>
</dbReference>
<dbReference type="Pfam" id="PF14464">
    <property type="entry name" value="Prok-JAB"/>
    <property type="match status" value="1"/>
</dbReference>
<dbReference type="OrthoDB" id="9803812at2"/>
<dbReference type="InterPro" id="IPR000555">
    <property type="entry name" value="JAMM/MPN+_dom"/>
</dbReference>
<dbReference type="HOGENOM" id="CLU_116765_4_2_0"/>